<reference evidence="2" key="3">
    <citation type="submission" date="2016-07" db="EMBL/GenBank/DDBJ databases">
        <title>Evolution of pathogenesis and genome organization in the Tremellales.</title>
        <authorList>
            <person name="Cuomo C."/>
            <person name="Litvintseva A."/>
            <person name="Heitman J."/>
            <person name="Chen Y."/>
            <person name="Sun S."/>
            <person name="Springer D."/>
            <person name="Dromer F."/>
            <person name="Young S."/>
            <person name="Zeng Q."/>
            <person name="Chapman S."/>
            <person name="Gujja S."/>
            <person name="Saif S."/>
            <person name="Birren B."/>
        </authorList>
    </citation>
    <scope>NUCLEOTIDE SEQUENCE</scope>
    <source>
        <strain evidence="2">CBS 10737</strain>
    </source>
</reference>
<name>A0A1B9HUY7_9TREE</name>
<sequence>MTSNPPIRSIPLQRDESPGNRVSLFVKALKPHLKAHADQGQRFFARVMGIGTDRRSSVYERDIPNPHHSPEKEVGPDIHFLQPNLKDIKYHQYPLKNPKENLNPYPDLEEQSRRKSISNSVQRAGHIDLDIVEALSPPPGRRTKRPFNHIPTPEILNRLHEIPVTEKDEETESAQRRLARKLKSRARAAIKKPRSTTPPLLNNSRSSRKRRNPTTQEGSEALDRHEIYSGISKKRRIIPDQQISDNYQTKNIHRPNERLTILPSQAQKGFLSAGKASKPIHMSIRGLHPKNKPFDENRFLGLRNSGSVSSYDDEKPTIIWKGKKYLTRAVDKRRRPTGVRAPNVHKYEDQTRLYTHNGDEGSLSTYRLNSNLPPPGILAHNRDEGSLSTYRLNSNLPPPGRTNSPSWPTNSSQISRRNKKYEVPTSVRTLSQVNLEDRKEKQIRNVRQRDLQAMEAQYRKRSEYARKEMGERLRGEEQRSQRHRQEDERRRMEAETARMDNDWRHRLEMEKRAVRSQAGSENQAWRPSFDKWVGEQAIHQNREEFERYGKEIRDITGKYRWKMPDGHPLRATINHPADEDPKPSTSHRSGRPYHPYQRLAEQASSGHPKAQGGQNKESNHDTPIQQVSPRRHSSTASHPNRAPLLDHTINVLPIERTSQPFSYFAINDRVYPQYPPPDQQQRHQFAQLKEQMQPPPIPPRTYLQQSQRDPRKPRILHSLMPPPSLPIKESQFGSISNAQANVDIANHCRAHNQLPPSSSTQRGKISHPALPIQALLQPVPENSQTTQISKDSMPPPSVPDKGLERVASTANPLDIARICRERHKLPPPTPQGGTFGRKIFVPPLAPRQPIF</sequence>
<feature type="compositionally biased region" description="Polar residues" evidence="1">
    <location>
        <begin position="781"/>
        <end position="790"/>
    </location>
</feature>
<gene>
    <name evidence="2" type="ORF">I206_06856</name>
    <name evidence="3" type="ORF">I206_102051</name>
</gene>
<dbReference type="GeneID" id="30175225"/>
<dbReference type="RefSeq" id="XP_019008300.1">
    <property type="nucleotide sequence ID" value="XM_019158554.1"/>
</dbReference>
<proteinExistence type="predicted"/>
<evidence type="ECO:0000313" key="4">
    <source>
        <dbReference type="Proteomes" id="UP000094020"/>
    </source>
</evidence>
<feature type="compositionally biased region" description="Basic residues" evidence="1">
    <location>
        <begin position="177"/>
        <end position="194"/>
    </location>
</feature>
<reference evidence="3" key="2">
    <citation type="submission" date="2013-07" db="EMBL/GenBank/DDBJ databases">
        <authorList>
            <consortium name="The Broad Institute Genome Sequencing Platform"/>
            <person name="Cuomo C."/>
            <person name="Litvintseva A."/>
            <person name="Chen Y."/>
            <person name="Heitman J."/>
            <person name="Sun S."/>
            <person name="Springer D."/>
            <person name="Dromer F."/>
            <person name="Young S.K."/>
            <person name="Zeng Q."/>
            <person name="Gargeya S."/>
            <person name="Fitzgerald M."/>
            <person name="Abouelleil A."/>
            <person name="Alvarado L."/>
            <person name="Berlin A.M."/>
            <person name="Chapman S.B."/>
            <person name="Dewar J."/>
            <person name="Goldberg J."/>
            <person name="Griggs A."/>
            <person name="Gujja S."/>
            <person name="Hansen M."/>
            <person name="Howarth C."/>
            <person name="Imamovic A."/>
            <person name="Larimer J."/>
            <person name="McCowan C."/>
            <person name="Murphy C."/>
            <person name="Pearson M."/>
            <person name="Priest M."/>
            <person name="Roberts A."/>
            <person name="Saif S."/>
            <person name="Shea T."/>
            <person name="Sykes S."/>
            <person name="Wortman J."/>
            <person name="Nusbaum C."/>
            <person name="Birren B."/>
        </authorList>
    </citation>
    <scope>NUCLEOTIDE SEQUENCE</scope>
    <source>
        <strain evidence="3">CBS 10737</strain>
    </source>
</reference>
<dbReference type="AlphaFoldDB" id="A0A1B9HUY7"/>
<dbReference type="KEGG" id="kpin:30175225"/>
<dbReference type="EMBL" id="CP144520">
    <property type="protein sequence ID" value="WWC68129.1"/>
    <property type="molecule type" value="Genomic_DNA"/>
</dbReference>
<feature type="region of interest" description="Disordered" evidence="1">
    <location>
        <begin position="822"/>
        <end position="841"/>
    </location>
</feature>
<dbReference type="Proteomes" id="UP000094020">
    <property type="component" value="Chromosome 2"/>
</dbReference>
<keyword evidence="4" id="KW-1185">Reference proteome</keyword>
<evidence type="ECO:0000313" key="3">
    <source>
        <dbReference type="EMBL" id="WWC68129.1"/>
    </source>
</evidence>
<evidence type="ECO:0000313" key="2">
    <source>
        <dbReference type="EMBL" id="OCF47081.1"/>
    </source>
</evidence>
<protein>
    <submittedName>
        <fullName evidence="2">Uncharacterized protein</fullName>
    </submittedName>
</protein>
<feature type="region of interest" description="Disordered" evidence="1">
    <location>
        <begin position="781"/>
        <end position="803"/>
    </location>
</feature>
<feature type="region of interest" description="Disordered" evidence="1">
    <location>
        <begin position="388"/>
        <end position="425"/>
    </location>
</feature>
<feature type="region of interest" description="Disordered" evidence="1">
    <location>
        <begin position="459"/>
        <end position="495"/>
    </location>
</feature>
<accession>A0A1B9HUY7</accession>
<dbReference type="OrthoDB" id="2573465at2759"/>
<feature type="region of interest" description="Disordered" evidence="1">
    <location>
        <begin position="692"/>
        <end position="713"/>
    </location>
</feature>
<feature type="compositionally biased region" description="Polar residues" evidence="1">
    <location>
        <begin position="612"/>
        <end position="638"/>
    </location>
</feature>
<feature type="region of interest" description="Disordered" evidence="1">
    <location>
        <begin position="159"/>
        <end position="225"/>
    </location>
</feature>
<reference evidence="2" key="1">
    <citation type="submission" date="2013-07" db="EMBL/GenBank/DDBJ databases">
        <title>The Genome Sequence of Cryptococcus pinus CBS10737.</title>
        <authorList>
            <consortium name="The Broad Institute Genome Sequencing Platform"/>
            <person name="Cuomo C."/>
            <person name="Litvintseva A."/>
            <person name="Chen Y."/>
            <person name="Heitman J."/>
            <person name="Sun S."/>
            <person name="Springer D."/>
            <person name="Dromer F."/>
            <person name="Young S.K."/>
            <person name="Zeng Q."/>
            <person name="Gargeya S."/>
            <person name="Fitzgerald M."/>
            <person name="Abouelleil A."/>
            <person name="Alvarado L."/>
            <person name="Berlin A.M."/>
            <person name="Chapman S.B."/>
            <person name="Dewar J."/>
            <person name="Goldberg J."/>
            <person name="Griggs A."/>
            <person name="Gujja S."/>
            <person name="Hansen M."/>
            <person name="Howarth C."/>
            <person name="Imamovic A."/>
            <person name="Larimer J."/>
            <person name="McCowan C."/>
            <person name="Murphy C."/>
            <person name="Pearson M."/>
            <person name="Priest M."/>
            <person name="Roberts A."/>
            <person name="Saif S."/>
            <person name="Shea T."/>
            <person name="Sykes S."/>
            <person name="Wortman J."/>
            <person name="Nusbaum C."/>
            <person name="Birren B."/>
        </authorList>
    </citation>
    <scope>NUCLEOTIDE SEQUENCE [LARGE SCALE GENOMIC DNA]</scope>
    <source>
        <strain evidence="2">CBS 10737</strain>
    </source>
</reference>
<evidence type="ECO:0000256" key="1">
    <source>
        <dbReference type="SAM" id="MobiDB-lite"/>
    </source>
</evidence>
<feature type="compositionally biased region" description="Basic and acidic residues" evidence="1">
    <location>
        <begin position="559"/>
        <end position="568"/>
    </location>
</feature>
<feature type="region of interest" description="Disordered" evidence="1">
    <location>
        <begin position="559"/>
        <end position="644"/>
    </location>
</feature>
<organism evidence="2">
    <name type="scientific">Kwoniella pini CBS 10737</name>
    <dbReference type="NCBI Taxonomy" id="1296096"/>
    <lineage>
        <taxon>Eukaryota</taxon>
        <taxon>Fungi</taxon>
        <taxon>Dikarya</taxon>
        <taxon>Basidiomycota</taxon>
        <taxon>Agaricomycotina</taxon>
        <taxon>Tremellomycetes</taxon>
        <taxon>Tremellales</taxon>
        <taxon>Cryptococcaceae</taxon>
        <taxon>Kwoniella</taxon>
    </lineage>
</organism>
<dbReference type="EMBL" id="KV700117">
    <property type="protein sequence ID" value="OCF47081.1"/>
    <property type="molecule type" value="Genomic_DNA"/>
</dbReference>
<feature type="compositionally biased region" description="Polar residues" evidence="1">
    <location>
        <begin position="388"/>
        <end position="415"/>
    </location>
</feature>
<reference evidence="3" key="4">
    <citation type="submission" date="2024-02" db="EMBL/GenBank/DDBJ databases">
        <title>Comparative genomics of Cryptococcus and Kwoniella reveals pathogenesis evolution and contrasting modes of karyotype evolution via chromosome fusion or intercentromeric recombination.</title>
        <authorList>
            <person name="Coelho M.A."/>
            <person name="David-Palma M."/>
            <person name="Shea T."/>
            <person name="Bowers K."/>
            <person name="McGinley-Smith S."/>
            <person name="Mohammad A.W."/>
            <person name="Gnirke A."/>
            <person name="Yurkov A.M."/>
            <person name="Nowrousian M."/>
            <person name="Sun S."/>
            <person name="Cuomo C.A."/>
            <person name="Heitman J."/>
        </authorList>
    </citation>
    <scope>NUCLEOTIDE SEQUENCE</scope>
    <source>
        <strain evidence="3">CBS 10737</strain>
    </source>
</reference>